<keyword evidence="2" id="KW-0732">Signal</keyword>
<evidence type="ECO:0000256" key="2">
    <source>
        <dbReference type="SAM" id="SignalP"/>
    </source>
</evidence>
<comment type="caution">
    <text evidence="3">The sequence shown here is derived from an EMBL/GenBank/DDBJ whole genome shotgun (WGS) entry which is preliminary data.</text>
</comment>
<organism evidence="3 4">
    <name type="scientific">Lactarius akahatsu</name>
    <dbReference type="NCBI Taxonomy" id="416441"/>
    <lineage>
        <taxon>Eukaryota</taxon>
        <taxon>Fungi</taxon>
        <taxon>Dikarya</taxon>
        <taxon>Basidiomycota</taxon>
        <taxon>Agaricomycotina</taxon>
        <taxon>Agaricomycetes</taxon>
        <taxon>Russulales</taxon>
        <taxon>Russulaceae</taxon>
        <taxon>Lactarius</taxon>
    </lineage>
</organism>
<accession>A0AAD4LB21</accession>
<name>A0AAD4LB21_9AGAM</name>
<evidence type="ECO:0000313" key="3">
    <source>
        <dbReference type="EMBL" id="KAH8986308.1"/>
    </source>
</evidence>
<dbReference type="AlphaFoldDB" id="A0AAD4LB21"/>
<dbReference type="Proteomes" id="UP001201163">
    <property type="component" value="Unassembled WGS sequence"/>
</dbReference>
<gene>
    <name evidence="3" type="ORF">EDB92DRAFT_1264184</name>
</gene>
<evidence type="ECO:0000313" key="4">
    <source>
        <dbReference type="Proteomes" id="UP001201163"/>
    </source>
</evidence>
<reference evidence="3" key="1">
    <citation type="submission" date="2022-01" db="EMBL/GenBank/DDBJ databases">
        <title>Comparative genomics reveals a dynamic genome evolution in the ectomycorrhizal milk-cap (Lactarius) mushrooms.</title>
        <authorList>
            <consortium name="DOE Joint Genome Institute"/>
            <person name="Lebreton A."/>
            <person name="Tang N."/>
            <person name="Kuo A."/>
            <person name="LaButti K."/>
            <person name="Drula E."/>
            <person name="Barry K."/>
            <person name="Clum A."/>
            <person name="Lipzen A."/>
            <person name="Mousain D."/>
            <person name="Ng V."/>
            <person name="Wang R."/>
            <person name="Wang X."/>
            <person name="Dai Y."/>
            <person name="Henrissat B."/>
            <person name="Grigoriev I.V."/>
            <person name="Guerin-Laguette A."/>
            <person name="Yu F."/>
            <person name="Martin F.M."/>
        </authorList>
    </citation>
    <scope>NUCLEOTIDE SEQUENCE</scope>
    <source>
        <strain evidence="3">QP</strain>
    </source>
</reference>
<feature type="chain" id="PRO_5042272480" evidence="2">
    <location>
        <begin position="23"/>
        <end position="299"/>
    </location>
</feature>
<protein>
    <submittedName>
        <fullName evidence="3">Uncharacterized protein</fullName>
    </submittedName>
</protein>
<sequence length="299" mass="31271">MPTTRSQIAAAAAAALVAPGLATSAAPTADDLAPPAASASSLTTLTASAGSLPAPTAGNLAAPAVGSLPTPTAGNLPATTAGSLATPAATTSMKGAKYDLWCLCKGYSEPNLVSIAPGEYLYNLKKEILRECGTESGPLKGANAMNIVLTKIDMYYSGEVSTSEISRRILSGDESSEVLNNPTITISSVWPTEPLPRHISVFVHRPSDTALGKRPRGGLDVIHDAKIFDDPPSVVAKPSKYKTLQNHPSQKILDGRPQADSVPPLSLLYHGFGDFMDNSSLHKPVRADGEQRKHQQNQI</sequence>
<dbReference type="EMBL" id="JAKELL010000055">
    <property type="protein sequence ID" value="KAH8986308.1"/>
    <property type="molecule type" value="Genomic_DNA"/>
</dbReference>
<feature type="region of interest" description="Disordered" evidence="1">
    <location>
        <begin position="280"/>
        <end position="299"/>
    </location>
</feature>
<proteinExistence type="predicted"/>
<evidence type="ECO:0000256" key="1">
    <source>
        <dbReference type="SAM" id="MobiDB-lite"/>
    </source>
</evidence>
<feature type="signal peptide" evidence="2">
    <location>
        <begin position="1"/>
        <end position="22"/>
    </location>
</feature>
<keyword evidence="4" id="KW-1185">Reference proteome</keyword>